<proteinExistence type="predicted"/>
<protein>
    <submittedName>
        <fullName evidence="1">Uncharacterized protein</fullName>
    </submittedName>
</protein>
<accession>A0ACC0YYS8</accession>
<dbReference type="Proteomes" id="UP001163603">
    <property type="component" value="Chromosome 4"/>
</dbReference>
<keyword evidence="2" id="KW-1185">Reference proteome</keyword>
<gene>
    <name evidence="1" type="ORF">Pint_18432</name>
</gene>
<comment type="caution">
    <text evidence="1">The sequence shown here is derived from an EMBL/GenBank/DDBJ whole genome shotgun (WGS) entry which is preliminary data.</text>
</comment>
<name>A0ACC0YYS8_9ROSI</name>
<dbReference type="EMBL" id="CM047739">
    <property type="protein sequence ID" value="KAJ0042617.1"/>
    <property type="molecule type" value="Genomic_DNA"/>
</dbReference>
<evidence type="ECO:0000313" key="2">
    <source>
        <dbReference type="Proteomes" id="UP001163603"/>
    </source>
</evidence>
<evidence type="ECO:0000313" key="1">
    <source>
        <dbReference type="EMBL" id="KAJ0042617.1"/>
    </source>
</evidence>
<reference evidence="2" key="1">
    <citation type="journal article" date="2023" name="G3 (Bethesda)">
        <title>Genome assembly and association tests identify interacting loci associated with vigor, precocity, and sex in interspecific pistachio rootstocks.</title>
        <authorList>
            <person name="Palmer W."/>
            <person name="Jacygrad E."/>
            <person name="Sagayaradj S."/>
            <person name="Cavanaugh K."/>
            <person name="Han R."/>
            <person name="Bertier L."/>
            <person name="Beede B."/>
            <person name="Kafkas S."/>
            <person name="Golino D."/>
            <person name="Preece J."/>
            <person name="Michelmore R."/>
        </authorList>
    </citation>
    <scope>NUCLEOTIDE SEQUENCE [LARGE SCALE GENOMIC DNA]</scope>
</reference>
<sequence length="209" mass="24201">MTIGIYDHQLPDYTHNYYDVTFYDDEILTLVTHTPAMVDSWISDIHRIHRRRLHRLIVGLDVEWRPNFRRYHENPIATLQLCVGHRCLIFQLIRAPSIPLSLVNFLANDEYTFVGVGIQKDVEKLYDDHGLKVENVFDLRDWAAENTGNRGLRNTGLKGLAWAILGKDIVKPRSVTMSRWDNPWLTAAQVQYACIDSFISFEIGRICSA</sequence>
<organism evidence="1 2">
    <name type="scientific">Pistacia integerrima</name>
    <dbReference type="NCBI Taxonomy" id="434235"/>
    <lineage>
        <taxon>Eukaryota</taxon>
        <taxon>Viridiplantae</taxon>
        <taxon>Streptophyta</taxon>
        <taxon>Embryophyta</taxon>
        <taxon>Tracheophyta</taxon>
        <taxon>Spermatophyta</taxon>
        <taxon>Magnoliopsida</taxon>
        <taxon>eudicotyledons</taxon>
        <taxon>Gunneridae</taxon>
        <taxon>Pentapetalae</taxon>
        <taxon>rosids</taxon>
        <taxon>malvids</taxon>
        <taxon>Sapindales</taxon>
        <taxon>Anacardiaceae</taxon>
        <taxon>Pistacia</taxon>
    </lineage>
</organism>